<dbReference type="RefSeq" id="WP_213167330.1">
    <property type="nucleotide sequence ID" value="NZ_CP058559.1"/>
</dbReference>
<sequence length="158" mass="18556">MDKNQFHTARGYQILEKNKKLLTASMEDYLEMIYRFCKVQGYVRIKTLAETLNVRDSSVTKMVQKIASLGLLEYKKYGIITLTQDGKELGAFLLQRHKTVEIFLKFISNGDYILKDVELIEHSFNPKLITNLEILTQFFEEHPEITDKYIKFKNNHLS</sequence>
<dbReference type="PANTHER" id="PTHR33238:SF11">
    <property type="entry name" value="TRANSCRIPTIONAL REGULATOR MNTR"/>
    <property type="match status" value="1"/>
</dbReference>
<evidence type="ECO:0000313" key="14">
    <source>
        <dbReference type="Proteomes" id="UP000516160"/>
    </source>
</evidence>
<dbReference type="SUPFAM" id="SSF46785">
    <property type="entry name" value="Winged helix' DNA-binding domain"/>
    <property type="match status" value="1"/>
</dbReference>
<comment type="similarity">
    <text evidence="2">Belongs to the DtxR/MntR family.</text>
</comment>
<evidence type="ECO:0000256" key="5">
    <source>
        <dbReference type="ARBA" id="ARBA00022491"/>
    </source>
</evidence>
<dbReference type="GO" id="GO:0003677">
    <property type="term" value="F:DNA binding"/>
    <property type="evidence" value="ECO:0007669"/>
    <property type="project" value="UniProtKB-KW"/>
</dbReference>
<feature type="domain" description="HTH dtxR-type" evidence="12">
    <location>
        <begin position="22"/>
        <end position="83"/>
    </location>
</feature>
<keyword evidence="4" id="KW-0963">Cytoplasm</keyword>
<dbReference type="Proteomes" id="UP000516160">
    <property type="component" value="Chromosome"/>
</dbReference>
<comment type="subunit">
    <text evidence="3">Homodimer.</text>
</comment>
<dbReference type="KEGG" id="acae:HYG86_02215"/>
<dbReference type="InterPro" id="IPR022687">
    <property type="entry name" value="HTH_DTXR"/>
</dbReference>
<evidence type="ECO:0000256" key="10">
    <source>
        <dbReference type="ARBA" id="ARBA00023211"/>
    </source>
</evidence>
<keyword evidence="8" id="KW-0010">Activator</keyword>
<proteinExistence type="inferred from homology"/>
<keyword evidence="10" id="KW-0464">Manganese</keyword>
<dbReference type="GO" id="GO:0046914">
    <property type="term" value="F:transition metal ion binding"/>
    <property type="evidence" value="ECO:0007669"/>
    <property type="project" value="InterPro"/>
</dbReference>
<keyword evidence="9" id="KW-0804">Transcription</keyword>
<keyword evidence="6" id="KW-0805">Transcription regulation</keyword>
<evidence type="ECO:0000313" key="13">
    <source>
        <dbReference type="EMBL" id="QNO13663.1"/>
    </source>
</evidence>
<name>A0A7G9W4Q1_ALKCA</name>
<evidence type="ECO:0000256" key="2">
    <source>
        <dbReference type="ARBA" id="ARBA00007871"/>
    </source>
</evidence>
<dbReference type="Pfam" id="PF01325">
    <property type="entry name" value="Fe_dep_repress"/>
    <property type="match status" value="1"/>
</dbReference>
<evidence type="ECO:0000256" key="1">
    <source>
        <dbReference type="ARBA" id="ARBA00004496"/>
    </source>
</evidence>
<dbReference type="GO" id="GO:0046983">
    <property type="term" value="F:protein dimerization activity"/>
    <property type="evidence" value="ECO:0007669"/>
    <property type="project" value="InterPro"/>
</dbReference>
<dbReference type="GO" id="GO:0003700">
    <property type="term" value="F:DNA-binding transcription factor activity"/>
    <property type="evidence" value="ECO:0007669"/>
    <property type="project" value="InterPro"/>
</dbReference>
<dbReference type="Gene3D" id="1.10.10.10">
    <property type="entry name" value="Winged helix-like DNA-binding domain superfamily/Winged helix DNA-binding domain"/>
    <property type="match status" value="1"/>
</dbReference>
<evidence type="ECO:0000259" key="12">
    <source>
        <dbReference type="PROSITE" id="PS50944"/>
    </source>
</evidence>
<dbReference type="InterPro" id="IPR001367">
    <property type="entry name" value="Fe_dep_repressor"/>
</dbReference>
<gene>
    <name evidence="13" type="ORF">HYG86_02215</name>
</gene>
<accession>A0A7G9W4Q1</accession>
<dbReference type="AlphaFoldDB" id="A0A7G9W4Q1"/>
<evidence type="ECO:0000256" key="7">
    <source>
        <dbReference type="ARBA" id="ARBA00023125"/>
    </source>
</evidence>
<dbReference type="SUPFAM" id="SSF47979">
    <property type="entry name" value="Iron-dependent repressor protein, dimerization domain"/>
    <property type="match status" value="1"/>
</dbReference>
<evidence type="ECO:0000256" key="6">
    <source>
        <dbReference type="ARBA" id="ARBA00023015"/>
    </source>
</evidence>
<protein>
    <recommendedName>
        <fullName evidence="11">Manganese transport regulator</fullName>
    </recommendedName>
</protein>
<dbReference type="InterPro" id="IPR036421">
    <property type="entry name" value="Fe_dep_repressor_sf"/>
</dbReference>
<dbReference type="InterPro" id="IPR050536">
    <property type="entry name" value="DtxR_MntR_Metal-Reg"/>
</dbReference>
<dbReference type="PROSITE" id="PS50944">
    <property type="entry name" value="HTH_DTXR"/>
    <property type="match status" value="1"/>
</dbReference>
<dbReference type="InterPro" id="IPR036390">
    <property type="entry name" value="WH_DNA-bd_sf"/>
</dbReference>
<organism evidence="13 14">
    <name type="scientific">Alkalicella caledoniensis</name>
    <dbReference type="NCBI Taxonomy" id="2731377"/>
    <lineage>
        <taxon>Bacteria</taxon>
        <taxon>Bacillati</taxon>
        <taxon>Bacillota</taxon>
        <taxon>Clostridia</taxon>
        <taxon>Eubacteriales</taxon>
        <taxon>Proteinivoracaceae</taxon>
        <taxon>Alkalicella</taxon>
    </lineage>
</organism>
<evidence type="ECO:0000256" key="4">
    <source>
        <dbReference type="ARBA" id="ARBA00022490"/>
    </source>
</evidence>
<dbReference type="GO" id="GO:0005737">
    <property type="term" value="C:cytoplasm"/>
    <property type="evidence" value="ECO:0007669"/>
    <property type="project" value="UniProtKB-SubCell"/>
</dbReference>
<dbReference type="Gene3D" id="1.10.60.10">
    <property type="entry name" value="Iron dependent repressor, metal binding and dimerisation domain"/>
    <property type="match status" value="1"/>
</dbReference>
<evidence type="ECO:0000256" key="11">
    <source>
        <dbReference type="ARBA" id="ARBA00032593"/>
    </source>
</evidence>
<dbReference type="InterPro" id="IPR022689">
    <property type="entry name" value="Iron_dep_repressor"/>
</dbReference>
<dbReference type="EMBL" id="CP058559">
    <property type="protein sequence ID" value="QNO13663.1"/>
    <property type="molecule type" value="Genomic_DNA"/>
</dbReference>
<dbReference type="PANTHER" id="PTHR33238">
    <property type="entry name" value="IRON (METAL) DEPENDENT REPRESSOR, DTXR FAMILY"/>
    <property type="match status" value="1"/>
</dbReference>
<comment type="subcellular location">
    <subcellularLocation>
        <location evidence="1">Cytoplasm</location>
    </subcellularLocation>
</comment>
<evidence type="ECO:0000256" key="8">
    <source>
        <dbReference type="ARBA" id="ARBA00023159"/>
    </source>
</evidence>
<dbReference type="SMART" id="SM00529">
    <property type="entry name" value="HTH_DTXR"/>
    <property type="match status" value="1"/>
</dbReference>
<keyword evidence="7" id="KW-0238">DNA-binding</keyword>
<dbReference type="InterPro" id="IPR036388">
    <property type="entry name" value="WH-like_DNA-bd_sf"/>
</dbReference>
<reference evidence="13 14" key="1">
    <citation type="submission" date="2020-07" db="EMBL/GenBank/DDBJ databases">
        <title>Alkalicella. sp. LB2 genome.</title>
        <authorList>
            <person name="Postec A."/>
            <person name="Quemeneur M."/>
        </authorList>
    </citation>
    <scope>NUCLEOTIDE SEQUENCE [LARGE SCALE GENOMIC DNA]</scope>
    <source>
        <strain evidence="13 14">LB2</strain>
    </source>
</reference>
<keyword evidence="14" id="KW-1185">Reference proteome</keyword>
<evidence type="ECO:0000256" key="9">
    <source>
        <dbReference type="ARBA" id="ARBA00023163"/>
    </source>
</evidence>
<keyword evidence="5" id="KW-0678">Repressor</keyword>
<evidence type="ECO:0000256" key="3">
    <source>
        <dbReference type="ARBA" id="ARBA00011738"/>
    </source>
</evidence>
<dbReference type="Pfam" id="PF02742">
    <property type="entry name" value="Fe_dep_repr_C"/>
    <property type="match status" value="1"/>
</dbReference>